<accession>A0A9X1PGS4</accession>
<name>A0A9X1PGS4_9BACT</name>
<reference evidence="1" key="1">
    <citation type="submission" date="2021-12" db="EMBL/GenBank/DDBJ databases">
        <title>Novel species in genus Dyadobacter.</title>
        <authorList>
            <person name="Ma C."/>
        </authorList>
    </citation>
    <scope>NUCLEOTIDE SEQUENCE</scope>
    <source>
        <strain evidence="1">LJ419</strain>
    </source>
</reference>
<sequence>MKNWVLCTALSMAGLMSSCNDDDSLNPVFISDSAFETAADGWVAQFSEYSTETDSTTFEMSSSRTRLPFGLDTSKYAYRLQSHNRADDMFMYLKKKVTGFDPNKIYNVTFEVSLGTNYPENSLGIGGSPGGSVYLKAGASNVQPNRQLKDKMYEFNLDKGAQSEEGADAIILGNVSNGEDKAVYKMVQKNSGSKTIAVKPNEAGEIWLFVGTDSGYEGLTVLYYDRIRVFLTAQ</sequence>
<evidence type="ECO:0000313" key="2">
    <source>
        <dbReference type="Proteomes" id="UP001139000"/>
    </source>
</evidence>
<protein>
    <recommendedName>
        <fullName evidence="3">Lipoprotein</fullName>
    </recommendedName>
</protein>
<comment type="caution">
    <text evidence="1">The sequence shown here is derived from an EMBL/GenBank/DDBJ whole genome shotgun (WGS) entry which is preliminary data.</text>
</comment>
<organism evidence="1 2">
    <name type="scientific">Dyadobacter chenwenxiniae</name>
    <dbReference type="NCBI Taxonomy" id="2906456"/>
    <lineage>
        <taxon>Bacteria</taxon>
        <taxon>Pseudomonadati</taxon>
        <taxon>Bacteroidota</taxon>
        <taxon>Cytophagia</taxon>
        <taxon>Cytophagales</taxon>
        <taxon>Spirosomataceae</taxon>
        <taxon>Dyadobacter</taxon>
    </lineage>
</organism>
<dbReference type="AlphaFoldDB" id="A0A9X1PGS4"/>
<dbReference type="RefSeq" id="WP_234653810.1">
    <property type="nucleotide sequence ID" value="NZ_CP094997.1"/>
</dbReference>
<evidence type="ECO:0000313" key="1">
    <source>
        <dbReference type="EMBL" id="MCF0060825.1"/>
    </source>
</evidence>
<keyword evidence="2" id="KW-1185">Reference proteome</keyword>
<gene>
    <name evidence="1" type="ORF">LXM26_04940</name>
</gene>
<proteinExistence type="predicted"/>
<evidence type="ECO:0008006" key="3">
    <source>
        <dbReference type="Google" id="ProtNLM"/>
    </source>
</evidence>
<dbReference type="PROSITE" id="PS51257">
    <property type="entry name" value="PROKAR_LIPOPROTEIN"/>
    <property type="match status" value="1"/>
</dbReference>
<dbReference type="EMBL" id="JAJTTC010000001">
    <property type="protein sequence ID" value="MCF0060825.1"/>
    <property type="molecule type" value="Genomic_DNA"/>
</dbReference>
<dbReference type="Proteomes" id="UP001139000">
    <property type="component" value="Unassembled WGS sequence"/>
</dbReference>